<dbReference type="InterPro" id="IPR036390">
    <property type="entry name" value="WH_DNA-bd_sf"/>
</dbReference>
<dbReference type="EMBL" id="LK932515">
    <property type="protein sequence ID" value="CDS87180.1"/>
    <property type="molecule type" value="Genomic_DNA"/>
</dbReference>
<dbReference type="GeneID" id="66354027"/>
<evidence type="ECO:0000313" key="5">
    <source>
        <dbReference type="EMBL" id="CDS86846.1"/>
    </source>
</evidence>
<reference evidence="7" key="1">
    <citation type="submission" date="2014-07" db="EMBL/GenBank/DDBJ databases">
        <authorList>
            <person name="Monot Marc"/>
        </authorList>
    </citation>
    <scope>NUCLEOTIDE SEQUENCE</scope>
    <source>
        <strain evidence="7">7032989</strain>
        <strain evidence="5">7032994</strain>
    </source>
</reference>
<keyword evidence="2" id="KW-0238">DNA-binding</keyword>
<evidence type="ECO:0000313" key="15">
    <source>
        <dbReference type="Proteomes" id="UP000411588"/>
    </source>
</evidence>
<name>A0A069ALS6_CLODI</name>
<keyword evidence="3" id="KW-0804">Transcription</keyword>
<dbReference type="PROSITE" id="PS50949">
    <property type="entry name" value="HTH_GNTR"/>
    <property type="match status" value="1"/>
</dbReference>
<reference evidence="8" key="3">
    <citation type="journal article" date="2018" name="Genome Biol.">
        <title>SKESA: strategic k-mer extension for scrupulous assemblies.</title>
        <authorList>
            <person name="Souvorov A."/>
            <person name="Agarwala R."/>
            <person name="Lipman D.J."/>
        </authorList>
    </citation>
    <scope>NUCLEOTIDE SEQUENCE</scope>
    <source>
        <strain evidence="9">Clostridioides</strain>
        <strain evidence="8">HN1000</strain>
    </source>
</reference>
<dbReference type="GO" id="GO:0003700">
    <property type="term" value="F:DNA-binding transcription factor activity"/>
    <property type="evidence" value="ECO:0007669"/>
    <property type="project" value="InterPro"/>
</dbReference>
<reference evidence="10 13" key="2">
    <citation type="submission" date="2017-02" db="EMBL/GenBank/DDBJ databases">
        <authorList>
            <consortium name="Pathogen Informatics"/>
        </authorList>
    </citation>
    <scope>NUCLEOTIDE SEQUENCE [LARGE SCALE GENOMIC DNA]</scope>
    <source>
        <strain evidence="15">clo34</strain>
        <strain evidence="11">Clo34</strain>
        <strain evidence="14">tl291</strain>
        <strain evidence="12">Tl291</strain>
        <strain evidence="10 13">VRECD0157</strain>
    </source>
</reference>
<dbReference type="RefSeq" id="WP_003430051.1">
    <property type="nucleotide sequence ID" value="NZ_AP025558.1"/>
</dbReference>
<reference evidence="8" key="4">
    <citation type="submission" date="2021-06" db="EMBL/GenBank/DDBJ databases">
        <authorList>
            <consortium name="NCBI Pathogen Detection Project"/>
        </authorList>
    </citation>
    <scope>NUCLEOTIDE SEQUENCE</scope>
    <source>
        <strain evidence="9">Clostridioides</strain>
        <strain evidence="8">HN1000</strain>
    </source>
</reference>
<dbReference type="Proteomes" id="UP000411588">
    <property type="component" value="Unassembled WGS sequence"/>
</dbReference>
<sequence>MEWELDNNKPIYIQLVEHLKLKIISGEIKIGSKLETVRALAEDAEVNPNTMQKALTELERQGLVYSQRTKGRFVTDDKEKIKAMKEEIANVEINTLKVTLEKLGYDRDEMLKLITENLKGEL</sequence>
<dbReference type="SMART" id="SM00345">
    <property type="entry name" value="HTH_GNTR"/>
    <property type="match status" value="1"/>
</dbReference>
<evidence type="ECO:0000313" key="13">
    <source>
        <dbReference type="Proteomes" id="UP000189137"/>
    </source>
</evidence>
<dbReference type="Proteomes" id="UP000372533">
    <property type="component" value="Unassembled WGS sequence"/>
</dbReference>
<protein>
    <submittedName>
        <fullName evidence="8">GntR family transcriptional regulator</fullName>
    </submittedName>
    <submittedName>
        <fullName evidence="10">HTH-type transcriptional repressor yvoA</fullName>
    </submittedName>
    <submittedName>
        <fullName evidence="7">Transcriptional regulator, GntR family</fullName>
    </submittedName>
</protein>
<dbReference type="Pfam" id="PF00392">
    <property type="entry name" value="GntR"/>
    <property type="match status" value="1"/>
</dbReference>
<dbReference type="EMBL" id="LK932400">
    <property type="protein sequence ID" value="CDS86846.1"/>
    <property type="molecule type" value="Genomic_DNA"/>
</dbReference>
<dbReference type="PANTHER" id="PTHR38445">
    <property type="entry name" value="HTH-TYPE TRANSCRIPTIONAL REPRESSOR YTRA"/>
    <property type="match status" value="1"/>
</dbReference>
<evidence type="ECO:0000313" key="11">
    <source>
        <dbReference type="EMBL" id="VFD33111.1"/>
    </source>
</evidence>
<accession>A0A069ALS6</accession>
<dbReference type="InterPro" id="IPR000524">
    <property type="entry name" value="Tscrpt_reg_HTH_GntR"/>
</dbReference>
<evidence type="ECO:0000256" key="2">
    <source>
        <dbReference type="ARBA" id="ARBA00023125"/>
    </source>
</evidence>
<dbReference type="OMA" id="IEMGSKM"/>
<evidence type="ECO:0000313" key="7">
    <source>
        <dbReference type="EMBL" id="CDT04712.1"/>
    </source>
</evidence>
<dbReference type="KEGG" id="pdf:CD630DERM_16170"/>
<dbReference type="Proteomes" id="UP000878956">
    <property type="component" value="Unassembled WGS sequence"/>
</dbReference>
<evidence type="ECO:0000256" key="3">
    <source>
        <dbReference type="ARBA" id="ARBA00023163"/>
    </source>
</evidence>
<gene>
    <name evidence="10" type="primary">yvoA_6</name>
    <name evidence="12" type="synonym">yvoA_2</name>
    <name evidence="11" type="synonym">yvoA_4</name>
    <name evidence="7" type="ORF">BN1095_260003</name>
    <name evidence="6" type="ORF">BN1096_610054</name>
    <name evidence="5" type="ORF">BN1097_610002</name>
    <name evidence="8" type="ORF">KRM00_003115</name>
    <name evidence="9" type="ORF">KRQ00_001111</name>
    <name evidence="12" type="ORF">SAMEA1402366_00054</name>
    <name evidence="11" type="ORF">SAMEA1402399_02416</name>
    <name evidence="10" type="ORF">SAMEA3375112_02849</name>
</gene>
<evidence type="ECO:0000256" key="1">
    <source>
        <dbReference type="ARBA" id="ARBA00023015"/>
    </source>
</evidence>
<dbReference type="SUPFAM" id="SSF46785">
    <property type="entry name" value="Winged helix' DNA-binding domain"/>
    <property type="match status" value="1"/>
</dbReference>
<organism evidence="7">
    <name type="scientific">Clostridioides difficile</name>
    <name type="common">Peptoclostridium difficile</name>
    <dbReference type="NCBI Taxonomy" id="1496"/>
    <lineage>
        <taxon>Bacteria</taxon>
        <taxon>Bacillati</taxon>
        <taxon>Bacillota</taxon>
        <taxon>Clostridia</taxon>
        <taxon>Peptostreptococcales</taxon>
        <taxon>Peptostreptococcaceae</taxon>
        <taxon>Clostridioides</taxon>
    </lineage>
</organism>
<evidence type="ECO:0000313" key="14">
    <source>
        <dbReference type="Proteomes" id="UP000372533"/>
    </source>
</evidence>
<evidence type="ECO:0000313" key="6">
    <source>
        <dbReference type="EMBL" id="CDS87180.1"/>
    </source>
</evidence>
<dbReference type="EMBL" id="FUPS01000010">
    <property type="protein sequence ID" value="SJS76776.1"/>
    <property type="molecule type" value="Genomic_DNA"/>
</dbReference>
<dbReference type="EMBL" id="DAEQIJ010000004">
    <property type="protein sequence ID" value="HBH2619374.1"/>
    <property type="molecule type" value="Genomic_DNA"/>
</dbReference>
<dbReference type="GO" id="GO:0003677">
    <property type="term" value="F:DNA binding"/>
    <property type="evidence" value="ECO:0007669"/>
    <property type="project" value="UniProtKB-KW"/>
</dbReference>
<evidence type="ECO:0000313" key="12">
    <source>
        <dbReference type="EMBL" id="VHX91880.1"/>
    </source>
</evidence>
<feature type="domain" description="HTH gntR-type" evidence="4">
    <location>
        <begin position="9"/>
        <end position="77"/>
    </location>
</feature>
<evidence type="ECO:0000313" key="9">
    <source>
        <dbReference type="EMBL" id="HBH2619374.1"/>
    </source>
</evidence>
<dbReference type="EMBL" id="LK932916">
    <property type="protein sequence ID" value="CDT04712.1"/>
    <property type="molecule type" value="Genomic_DNA"/>
</dbReference>
<dbReference type="PANTHER" id="PTHR38445:SF6">
    <property type="entry name" value="GNTR-FAMILY TRANSCRIPTIONAL REGULATOR"/>
    <property type="match status" value="1"/>
</dbReference>
<dbReference type="Proteomes" id="UP000189137">
    <property type="component" value="Unassembled WGS sequence"/>
</dbReference>
<proteinExistence type="predicted"/>
<dbReference type="InterPro" id="IPR036388">
    <property type="entry name" value="WH-like_DNA-bd_sf"/>
</dbReference>
<evidence type="ECO:0000313" key="10">
    <source>
        <dbReference type="EMBL" id="SJS76776.1"/>
    </source>
</evidence>
<dbReference type="Gene3D" id="1.10.10.10">
    <property type="entry name" value="Winged helix-like DNA-binding domain superfamily/Winged helix DNA-binding domain"/>
    <property type="match status" value="1"/>
</dbReference>
<dbReference type="CDD" id="cd07377">
    <property type="entry name" value="WHTH_GntR"/>
    <property type="match status" value="1"/>
</dbReference>
<dbReference type="Proteomes" id="UP000879542">
    <property type="component" value="Unassembled WGS sequence"/>
</dbReference>
<evidence type="ECO:0000259" key="4">
    <source>
        <dbReference type="PROSITE" id="PS50949"/>
    </source>
</evidence>
<evidence type="ECO:0000313" key="8">
    <source>
        <dbReference type="EMBL" id="HBH1543585.1"/>
    </source>
</evidence>
<keyword evidence="1" id="KW-0805">Transcription regulation</keyword>
<dbReference type="EMBL" id="CAADAN010000008">
    <property type="protein sequence ID" value="VFD33111.1"/>
    <property type="molecule type" value="Genomic_DNA"/>
</dbReference>
<dbReference type="AlphaFoldDB" id="A0A069ALS6"/>
<dbReference type="EMBL" id="CAAJVP010000001">
    <property type="protein sequence ID" value="VHX91880.1"/>
    <property type="molecule type" value="Genomic_DNA"/>
</dbReference>
<dbReference type="EMBL" id="DAEPXK010000042">
    <property type="protein sequence ID" value="HBH1543585.1"/>
    <property type="molecule type" value="Genomic_DNA"/>
</dbReference>
<dbReference type="PATRIC" id="fig|1496.1371.peg.3461"/>